<dbReference type="Pfam" id="PF05721">
    <property type="entry name" value="PhyH"/>
    <property type="match status" value="1"/>
</dbReference>
<dbReference type="Proteomes" id="UP001516023">
    <property type="component" value="Unassembled WGS sequence"/>
</dbReference>
<name>A0ABD3PLZ8_9STRA</name>
<gene>
    <name evidence="4" type="ORF">HJC23_009177</name>
</gene>
<organism evidence="4 5">
    <name type="scientific">Cyclotella cryptica</name>
    <dbReference type="NCBI Taxonomy" id="29204"/>
    <lineage>
        <taxon>Eukaryota</taxon>
        <taxon>Sar</taxon>
        <taxon>Stramenopiles</taxon>
        <taxon>Ochrophyta</taxon>
        <taxon>Bacillariophyta</taxon>
        <taxon>Coscinodiscophyceae</taxon>
        <taxon>Thalassiosirophycidae</taxon>
        <taxon>Stephanodiscales</taxon>
        <taxon>Stephanodiscaceae</taxon>
        <taxon>Cyclotella</taxon>
    </lineage>
</organism>
<evidence type="ECO:0000313" key="5">
    <source>
        <dbReference type="Proteomes" id="UP001516023"/>
    </source>
</evidence>
<evidence type="ECO:0000256" key="3">
    <source>
        <dbReference type="ARBA" id="ARBA00023004"/>
    </source>
</evidence>
<keyword evidence="5" id="KW-1185">Reference proteome</keyword>
<dbReference type="Gene3D" id="2.60.120.620">
    <property type="entry name" value="q2cbj1_9rhob like domain"/>
    <property type="match status" value="1"/>
</dbReference>
<proteinExistence type="predicted"/>
<dbReference type="AlphaFoldDB" id="A0ABD3PLZ8"/>
<dbReference type="PANTHER" id="PTHR20883">
    <property type="entry name" value="PHYTANOYL-COA DIOXYGENASE DOMAIN CONTAINING 1"/>
    <property type="match status" value="1"/>
</dbReference>
<dbReference type="SUPFAM" id="SSF51197">
    <property type="entry name" value="Clavaminate synthase-like"/>
    <property type="match status" value="1"/>
</dbReference>
<accession>A0ABD3PLZ8</accession>
<reference evidence="4 5" key="1">
    <citation type="journal article" date="2020" name="G3 (Bethesda)">
        <title>Improved Reference Genome for Cyclotella cryptica CCMP332, a Model for Cell Wall Morphogenesis, Salinity Adaptation, and Lipid Production in Diatoms (Bacillariophyta).</title>
        <authorList>
            <person name="Roberts W.R."/>
            <person name="Downey K.M."/>
            <person name="Ruck E.C."/>
            <person name="Traller J.C."/>
            <person name="Alverson A.J."/>
        </authorList>
    </citation>
    <scope>NUCLEOTIDE SEQUENCE [LARGE SCALE GENOMIC DNA]</scope>
    <source>
        <strain evidence="4 5">CCMP332</strain>
    </source>
</reference>
<dbReference type="PANTHER" id="PTHR20883:SF15">
    <property type="entry name" value="PHYTANOYL-COA DIOXYGENASE DOMAIN-CONTAINING PROTEIN 1"/>
    <property type="match status" value="1"/>
</dbReference>
<keyword evidence="2" id="KW-0479">Metal-binding</keyword>
<comment type="cofactor">
    <cofactor evidence="1">
        <name>Fe cation</name>
        <dbReference type="ChEBI" id="CHEBI:24875"/>
    </cofactor>
</comment>
<dbReference type="GO" id="GO:0046872">
    <property type="term" value="F:metal ion binding"/>
    <property type="evidence" value="ECO:0007669"/>
    <property type="project" value="UniProtKB-KW"/>
</dbReference>
<sequence length="206" mass="23362">MSYLIKIAIRQFHIMIWSTTYIPKNRPPGAPPLVFHRDSPYFMFTPNDVVTVWIALDDMSPELGPLEYVKSSHQWGDGRVGSSSSFFQSDNGKNLLYSAAKFEGIEDPERSLEITSTAGMRAGGLSIHNGKTWHGSGRNCSTNRPRRGIGLHFILGNARFTNDARKSKLWSRYIPDIESIDNVDLSRMELPEEDFPMVWKAHNDCK</sequence>
<dbReference type="EMBL" id="JABMIG020000157">
    <property type="protein sequence ID" value="KAL3788371.1"/>
    <property type="molecule type" value="Genomic_DNA"/>
</dbReference>
<evidence type="ECO:0000256" key="1">
    <source>
        <dbReference type="ARBA" id="ARBA00001962"/>
    </source>
</evidence>
<dbReference type="InterPro" id="IPR008775">
    <property type="entry name" value="Phytyl_CoA_dOase-like"/>
</dbReference>
<protein>
    <recommendedName>
        <fullName evidence="6">Phytanoyl-CoA dioxygenase</fullName>
    </recommendedName>
</protein>
<evidence type="ECO:0000313" key="4">
    <source>
        <dbReference type="EMBL" id="KAL3788371.1"/>
    </source>
</evidence>
<keyword evidence="3" id="KW-0408">Iron</keyword>
<evidence type="ECO:0000256" key="2">
    <source>
        <dbReference type="ARBA" id="ARBA00022723"/>
    </source>
</evidence>
<comment type="caution">
    <text evidence="4">The sequence shown here is derived from an EMBL/GenBank/DDBJ whole genome shotgun (WGS) entry which is preliminary data.</text>
</comment>
<evidence type="ECO:0008006" key="6">
    <source>
        <dbReference type="Google" id="ProtNLM"/>
    </source>
</evidence>